<keyword evidence="3" id="KW-1185">Reference proteome</keyword>
<organism evidence="2 3">
    <name type="scientific">Golovinomyces cichoracearum</name>
    <dbReference type="NCBI Taxonomy" id="62708"/>
    <lineage>
        <taxon>Eukaryota</taxon>
        <taxon>Fungi</taxon>
        <taxon>Dikarya</taxon>
        <taxon>Ascomycota</taxon>
        <taxon>Pezizomycotina</taxon>
        <taxon>Leotiomycetes</taxon>
        <taxon>Erysiphales</taxon>
        <taxon>Erysiphaceae</taxon>
        <taxon>Golovinomyces</taxon>
    </lineage>
</organism>
<feature type="region of interest" description="Disordered" evidence="1">
    <location>
        <begin position="19"/>
        <end position="116"/>
    </location>
</feature>
<evidence type="ECO:0000256" key="1">
    <source>
        <dbReference type="SAM" id="MobiDB-lite"/>
    </source>
</evidence>
<reference evidence="2 3" key="1">
    <citation type="journal article" date="2018" name="BMC Genomics">
        <title>Comparative genome analyses reveal sequence features reflecting distinct modes of host-adaptation between dicot and monocot powdery mildew.</title>
        <authorList>
            <person name="Wu Y."/>
            <person name="Ma X."/>
            <person name="Pan Z."/>
            <person name="Kale S.D."/>
            <person name="Song Y."/>
            <person name="King H."/>
            <person name="Zhang Q."/>
            <person name="Presley C."/>
            <person name="Deng X."/>
            <person name="Wei C.I."/>
            <person name="Xiao S."/>
        </authorList>
    </citation>
    <scope>NUCLEOTIDE SEQUENCE [LARGE SCALE GENOMIC DNA]</scope>
    <source>
        <strain evidence="2">UMSG3</strain>
    </source>
</reference>
<feature type="compositionally biased region" description="Basic residues" evidence="1">
    <location>
        <begin position="19"/>
        <end position="33"/>
    </location>
</feature>
<protein>
    <submittedName>
        <fullName evidence="2">Uncharacterized protein</fullName>
    </submittedName>
</protein>
<feature type="compositionally biased region" description="Basic and acidic residues" evidence="1">
    <location>
        <begin position="107"/>
        <end position="116"/>
    </location>
</feature>
<accession>A0A420ILT7</accession>
<evidence type="ECO:0000313" key="3">
    <source>
        <dbReference type="Proteomes" id="UP000283383"/>
    </source>
</evidence>
<evidence type="ECO:0000313" key="2">
    <source>
        <dbReference type="EMBL" id="RKF75435.1"/>
    </source>
</evidence>
<dbReference type="Proteomes" id="UP000283383">
    <property type="component" value="Unassembled WGS sequence"/>
</dbReference>
<comment type="caution">
    <text evidence="2">The sequence shown here is derived from an EMBL/GenBank/DDBJ whole genome shotgun (WGS) entry which is preliminary data.</text>
</comment>
<proteinExistence type="predicted"/>
<dbReference type="EMBL" id="MCBQ01008487">
    <property type="protein sequence ID" value="RKF75435.1"/>
    <property type="molecule type" value="Genomic_DNA"/>
</dbReference>
<dbReference type="AlphaFoldDB" id="A0A420ILT7"/>
<gene>
    <name evidence="2" type="ORF">GcM3_084029</name>
</gene>
<name>A0A420ILT7_9PEZI</name>
<feature type="compositionally biased region" description="Basic and acidic residues" evidence="1">
    <location>
        <begin position="76"/>
        <end position="85"/>
    </location>
</feature>
<sequence length="116" mass="13277">MPAHKNFLHEIDPRTILHTRTRARSHSPRKSHHTFTQPDTDLTSSALHPTSDIYPSKNYPLDKENLSVQDTCDGYESTKQKDVSRRIQFISNPNPILPPPQNDFADDPMKSDKNQA</sequence>
<feature type="compositionally biased region" description="Polar residues" evidence="1">
    <location>
        <begin position="34"/>
        <end position="48"/>
    </location>
</feature>